<dbReference type="SMART" id="SM00344">
    <property type="entry name" value="HTH_ASNC"/>
    <property type="match status" value="2"/>
</dbReference>
<dbReference type="InterPro" id="IPR019888">
    <property type="entry name" value="Tscrpt_reg_AsnC-like"/>
</dbReference>
<feature type="domain" description="HTH asnC-type" evidence="4">
    <location>
        <begin position="153"/>
        <end position="213"/>
    </location>
</feature>
<evidence type="ECO:0000259" key="4">
    <source>
        <dbReference type="PROSITE" id="PS50956"/>
    </source>
</evidence>
<evidence type="ECO:0000313" key="6">
    <source>
        <dbReference type="Proteomes" id="UP000190637"/>
    </source>
</evidence>
<name>A0A1T4RNC0_9ACTN</name>
<protein>
    <submittedName>
        <fullName evidence="5">Transcriptional regulator, AsnC family</fullName>
    </submittedName>
</protein>
<dbReference type="Pfam" id="PF01037">
    <property type="entry name" value="AsnC_trans_reg"/>
    <property type="match status" value="1"/>
</dbReference>
<keyword evidence="3" id="KW-0804">Transcription</keyword>
<proteinExistence type="predicted"/>
<dbReference type="AlphaFoldDB" id="A0A1T4RNC0"/>
<dbReference type="PANTHER" id="PTHR30154">
    <property type="entry name" value="LEUCINE-RESPONSIVE REGULATORY PROTEIN"/>
    <property type="match status" value="1"/>
</dbReference>
<dbReference type="GO" id="GO:0005829">
    <property type="term" value="C:cytosol"/>
    <property type="evidence" value="ECO:0007669"/>
    <property type="project" value="TreeGrafter"/>
</dbReference>
<evidence type="ECO:0000256" key="3">
    <source>
        <dbReference type="ARBA" id="ARBA00023163"/>
    </source>
</evidence>
<reference evidence="5 6" key="1">
    <citation type="submission" date="2017-02" db="EMBL/GenBank/DDBJ databases">
        <authorList>
            <person name="Peterson S.W."/>
        </authorList>
    </citation>
    <scope>NUCLEOTIDE SEQUENCE [LARGE SCALE GENOMIC DNA]</scope>
    <source>
        <strain evidence="5 6">DSM 45154</strain>
    </source>
</reference>
<dbReference type="SUPFAM" id="SSF54909">
    <property type="entry name" value="Dimeric alpha+beta barrel"/>
    <property type="match status" value="2"/>
</dbReference>
<dbReference type="STRING" id="1122192.SAMN02745673_02832"/>
<keyword evidence="6" id="KW-1185">Reference proteome</keyword>
<keyword evidence="1" id="KW-0805">Transcription regulation</keyword>
<accession>A0A1T4RNC0</accession>
<keyword evidence="2" id="KW-0238">DNA-binding</keyword>
<dbReference type="Proteomes" id="UP000190637">
    <property type="component" value="Unassembled WGS sequence"/>
</dbReference>
<dbReference type="InterPro" id="IPR019887">
    <property type="entry name" value="Tscrpt_reg_AsnC/Lrp_C"/>
</dbReference>
<dbReference type="InterPro" id="IPR036390">
    <property type="entry name" value="WH_DNA-bd_sf"/>
</dbReference>
<dbReference type="InterPro" id="IPR036388">
    <property type="entry name" value="WH-like_DNA-bd_sf"/>
</dbReference>
<dbReference type="InterPro" id="IPR011008">
    <property type="entry name" value="Dimeric_a/b-barrel"/>
</dbReference>
<evidence type="ECO:0000256" key="1">
    <source>
        <dbReference type="ARBA" id="ARBA00023015"/>
    </source>
</evidence>
<gene>
    <name evidence="5" type="ORF">SAMN02745673_02832</name>
</gene>
<dbReference type="EMBL" id="FUWS01000007">
    <property type="protein sequence ID" value="SKA17484.1"/>
    <property type="molecule type" value="Genomic_DNA"/>
</dbReference>
<dbReference type="PROSITE" id="PS50956">
    <property type="entry name" value="HTH_ASNC_2"/>
    <property type="match status" value="2"/>
</dbReference>
<sequence length="307" mass="32738">MELDATDAAIVRELQTDGRLAFETLAGRVGLSRAATRLRVQRLLGSGALQVIGIVHPAVRSIRAVAHLFIDVFSDAAPVAGAVAALPHIAPVSLTAGRFPLVAEVRGRGLPDLTEAVERVRALPGVRDVDTAVCTHVLKDPHLPAQDPRAVDVDPLDERLMRLLEKDGRTSFADLAGAVGLSAGAVRSRVLRLINASAIRVTAVVDPAALGFGRIGGFALRLEEESGDALNEVTSWERIHHLTRCLGRVDAIGTVAAESTSDLYSVYERLRALPGIRVVETWVHVETVKERYAPAPPEAGRLAVAGR</sequence>
<dbReference type="Gene3D" id="3.30.70.920">
    <property type="match status" value="2"/>
</dbReference>
<dbReference type="PRINTS" id="PR00033">
    <property type="entry name" value="HTHASNC"/>
</dbReference>
<dbReference type="Pfam" id="PF13404">
    <property type="entry name" value="HTH_AsnC-type"/>
    <property type="match status" value="2"/>
</dbReference>
<evidence type="ECO:0000313" key="5">
    <source>
        <dbReference type="EMBL" id="SKA17484.1"/>
    </source>
</evidence>
<dbReference type="GO" id="GO:0043200">
    <property type="term" value="P:response to amino acid"/>
    <property type="evidence" value="ECO:0007669"/>
    <property type="project" value="TreeGrafter"/>
</dbReference>
<dbReference type="SUPFAM" id="SSF46785">
    <property type="entry name" value="Winged helix' DNA-binding domain"/>
    <property type="match status" value="2"/>
</dbReference>
<evidence type="ECO:0000256" key="2">
    <source>
        <dbReference type="ARBA" id="ARBA00023125"/>
    </source>
</evidence>
<organism evidence="5 6">
    <name type="scientific">Marinactinospora thermotolerans DSM 45154</name>
    <dbReference type="NCBI Taxonomy" id="1122192"/>
    <lineage>
        <taxon>Bacteria</taxon>
        <taxon>Bacillati</taxon>
        <taxon>Actinomycetota</taxon>
        <taxon>Actinomycetes</taxon>
        <taxon>Streptosporangiales</taxon>
        <taxon>Nocardiopsidaceae</taxon>
        <taxon>Marinactinospora</taxon>
    </lineage>
</organism>
<dbReference type="GO" id="GO:0043565">
    <property type="term" value="F:sequence-specific DNA binding"/>
    <property type="evidence" value="ECO:0007669"/>
    <property type="project" value="InterPro"/>
</dbReference>
<feature type="domain" description="HTH asnC-type" evidence="4">
    <location>
        <begin position="3"/>
        <end position="63"/>
    </location>
</feature>
<dbReference type="InterPro" id="IPR000485">
    <property type="entry name" value="AsnC-type_HTH_dom"/>
</dbReference>
<dbReference type="Gene3D" id="1.10.10.10">
    <property type="entry name" value="Winged helix-like DNA-binding domain superfamily/Winged helix DNA-binding domain"/>
    <property type="match status" value="2"/>
</dbReference>
<dbReference type="PANTHER" id="PTHR30154:SF34">
    <property type="entry name" value="TRANSCRIPTIONAL REGULATOR AZLB"/>
    <property type="match status" value="1"/>
</dbReference>